<organism evidence="3 4">
    <name type="scientific">Sphingomonas psychrotolerans</name>
    <dbReference type="NCBI Taxonomy" id="1327635"/>
    <lineage>
        <taxon>Bacteria</taxon>
        <taxon>Pseudomonadati</taxon>
        <taxon>Pseudomonadota</taxon>
        <taxon>Alphaproteobacteria</taxon>
        <taxon>Sphingomonadales</taxon>
        <taxon>Sphingomonadaceae</taxon>
        <taxon>Sphingomonas</taxon>
    </lineage>
</organism>
<evidence type="ECO:0000313" key="3">
    <source>
        <dbReference type="EMBL" id="ATY33978.1"/>
    </source>
</evidence>
<sequence>MSICVRLLSFLAIGGCGALAVTTPALGQAADAARIRAVAATDLDSIFAKWNSDSAPGCAVAVDQDGQAVLTRAYGMADLEHGIRNRAETVFEAGSVSKQFTAAAVLALVDAGKLTLDTDVRTILPELPDYGHVITVDRLLNHTSGLRDWGGIAGLAGWPRTTRVHTQNDVLAIVVKQKALNFEPGAESSYTNTGYNLLTEIVRRVSGKSLAQFSHETFFAPLGMTHTRWRDEYRRIVPGRAQAYEWQGDRYQQEMPFEDAYGNGGLLTTVGDLLIWNRALDSGKLGGFVTTKLSERSTLRDGRKLTYGRGLFNYTFRGTEEIAHAGSTAGYRAWLGRYPARRLSVALLCNAANADTGMGRKVAALFLGGSAAAAVSAKPLDGLFVDQASGMPLDDARYLANASKFVSKDRIELTGRDGNIAIFVRTAPVVAAAVKLDTYVGHYASEEVGATYDISAGPDGLVWRIRDRPDFTRTLEPIYRDAFQGEGVTFRFVRDADGRVTGLTVSVERARNVRFARLD</sequence>
<dbReference type="SUPFAM" id="SSF56601">
    <property type="entry name" value="beta-lactamase/transpeptidase-like"/>
    <property type="match status" value="1"/>
</dbReference>
<evidence type="ECO:0000256" key="1">
    <source>
        <dbReference type="SAM" id="SignalP"/>
    </source>
</evidence>
<dbReference type="EMBL" id="CP024923">
    <property type="protein sequence ID" value="ATY33978.1"/>
    <property type="molecule type" value="Genomic_DNA"/>
</dbReference>
<dbReference type="Gene3D" id="3.40.710.10">
    <property type="entry name" value="DD-peptidase/beta-lactamase superfamily"/>
    <property type="match status" value="1"/>
</dbReference>
<dbReference type="AlphaFoldDB" id="A0A2K8MJC4"/>
<dbReference type="PANTHER" id="PTHR46825:SF9">
    <property type="entry name" value="BETA-LACTAMASE-RELATED DOMAIN-CONTAINING PROTEIN"/>
    <property type="match status" value="1"/>
</dbReference>
<reference evidence="3 4" key="1">
    <citation type="submission" date="2017-11" db="EMBL/GenBank/DDBJ databases">
        <title>Complete genome sequence of Sphingomonas sp. Strain Cra20, a psychrotolerant potential plant growth promoting rhizobacteria.</title>
        <authorList>
            <person name="Luo Y."/>
        </authorList>
    </citation>
    <scope>NUCLEOTIDE SEQUENCE [LARGE SCALE GENOMIC DNA]</scope>
    <source>
        <strain evidence="3 4">Cra20</strain>
    </source>
</reference>
<dbReference type="KEGG" id="sphc:CVN68_20145"/>
<dbReference type="OrthoDB" id="9804448at2"/>
<feature type="signal peptide" evidence="1">
    <location>
        <begin position="1"/>
        <end position="20"/>
    </location>
</feature>
<gene>
    <name evidence="3" type="ORF">CVN68_20145</name>
</gene>
<dbReference type="InterPro" id="IPR001466">
    <property type="entry name" value="Beta-lactam-related"/>
</dbReference>
<dbReference type="InterPro" id="IPR012338">
    <property type="entry name" value="Beta-lactam/transpept-like"/>
</dbReference>
<dbReference type="PANTHER" id="PTHR46825">
    <property type="entry name" value="D-ALANYL-D-ALANINE-CARBOXYPEPTIDASE/ENDOPEPTIDASE AMPH"/>
    <property type="match status" value="1"/>
</dbReference>
<dbReference type="RefSeq" id="WP_100283773.1">
    <property type="nucleotide sequence ID" value="NZ_CP024923.1"/>
</dbReference>
<name>A0A2K8MJC4_9SPHN</name>
<protein>
    <submittedName>
        <fullName evidence="3">Serine hydrolase</fullName>
    </submittedName>
</protein>
<dbReference type="GO" id="GO:0016787">
    <property type="term" value="F:hydrolase activity"/>
    <property type="evidence" value="ECO:0007669"/>
    <property type="project" value="UniProtKB-KW"/>
</dbReference>
<feature type="domain" description="Beta-lactamase-related" evidence="2">
    <location>
        <begin position="51"/>
        <end position="354"/>
    </location>
</feature>
<feature type="chain" id="PRO_5014862265" evidence="1">
    <location>
        <begin position="21"/>
        <end position="519"/>
    </location>
</feature>
<evidence type="ECO:0000259" key="2">
    <source>
        <dbReference type="Pfam" id="PF00144"/>
    </source>
</evidence>
<dbReference type="Pfam" id="PF00144">
    <property type="entry name" value="Beta-lactamase"/>
    <property type="match status" value="1"/>
</dbReference>
<evidence type="ECO:0000313" key="4">
    <source>
        <dbReference type="Proteomes" id="UP000229081"/>
    </source>
</evidence>
<keyword evidence="4" id="KW-1185">Reference proteome</keyword>
<keyword evidence="1" id="KW-0732">Signal</keyword>
<keyword evidence="3" id="KW-0378">Hydrolase</keyword>
<accession>A0A2K8MJC4</accession>
<dbReference type="Proteomes" id="UP000229081">
    <property type="component" value="Chromosome"/>
</dbReference>
<dbReference type="InterPro" id="IPR050491">
    <property type="entry name" value="AmpC-like"/>
</dbReference>
<proteinExistence type="predicted"/>